<sequence>MPPDFEFNITEPMSSFELRTLIDRAYSDDHCMAVLTQEVLVYLAMFIRTEPKLFSGMLRLRVGLIIQVMASELGQSLKCDQEEANDHLIHLSSYEVKMLLHHILSGREFSVRRMKNGISLIYNVYRNDVFKSMICTMKSRKISTASNLGTPIENDLSEYGLEGEREGQWLRRRRLDGALNRVPVGFYPQVWSLLERCRGISIHGRQLVHELTQEMSSGEIKFALQVEQALTSVPQPEYRQLVIEALMILLSLMVDTDIVKELSEIIEIEQVVNFAHSIYIDDQRKKGTGPSRACCAYDPITGPVYLCGGVADICQQFYDSPPSGTYGTMTYIMRAFFNRDDTIKINTNQHRGIKQEQQQTMKLANEKASKNVTLRGNVPKSTKSATDKYPVGPWILALFIFLVCGSAIFQLVQIVWSQY</sequence>
<dbReference type="PANTHER" id="PTHR10749">
    <property type="entry name" value="PHOSPHORYLASE B KINASE REGULATORY SUBUNIT"/>
    <property type="match status" value="1"/>
</dbReference>
<dbReference type="InterPro" id="IPR010580">
    <property type="entry name" value="ER_stress-assoc"/>
</dbReference>
<dbReference type="Pfam" id="PF06624">
    <property type="entry name" value="RAMP4"/>
    <property type="match status" value="1"/>
</dbReference>
<comment type="caution">
    <text evidence="13">The sequence shown here is derived from an EMBL/GenBank/DDBJ whole genome shotgun (WGS) entry which is preliminary data.</text>
</comment>
<proteinExistence type="inferred from homology"/>
<evidence type="ECO:0000256" key="6">
    <source>
        <dbReference type="ARBA" id="ARBA00023136"/>
    </source>
</evidence>
<keyword evidence="6 10" id="KW-0472">Membrane</keyword>
<protein>
    <recommendedName>
        <fullName evidence="10">Phosphorylase b kinase regulatory subunit</fullName>
    </recommendedName>
</protein>
<evidence type="ECO:0000256" key="8">
    <source>
        <dbReference type="ARBA" id="ARBA00037157"/>
    </source>
</evidence>
<evidence type="ECO:0000256" key="10">
    <source>
        <dbReference type="RuleBase" id="RU364123"/>
    </source>
</evidence>
<comment type="similarity">
    <text evidence="2">Belongs to the RAMP4 family.</text>
</comment>
<evidence type="ECO:0000256" key="2">
    <source>
        <dbReference type="ARBA" id="ARBA00005500"/>
    </source>
</evidence>
<keyword evidence="10" id="KW-0321">Glycogen metabolism</keyword>
<comment type="pathway">
    <text evidence="10">Glycan biosynthesis; glycogen metabolism.</text>
</comment>
<comment type="subunit">
    <text evidence="9">Interacts with SEC61B, SEC61A1 and the SEC61 complex. Interacts with CANX.</text>
</comment>
<keyword evidence="4" id="KW-0256">Endoplasmic reticulum</keyword>
<comment type="function">
    <text evidence="10">Phosphorylase b kinase catalyzes the phosphorylation of serine in certain substrates, including troponin I.</text>
</comment>
<evidence type="ECO:0000256" key="7">
    <source>
        <dbReference type="ARBA" id="ARBA00023277"/>
    </source>
</evidence>
<dbReference type="Pfam" id="PF19292">
    <property type="entry name" value="KPBB_C"/>
    <property type="match status" value="1"/>
</dbReference>
<keyword evidence="10" id="KW-0112">Calmodulin-binding</keyword>
<evidence type="ECO:0000256" key="9">
    <source>
        <dbReference type="ARBA" id="ARBA00038831"/>
    </source>
</evidence>
<comment type="subcellular location">
    <subcellularLocation>
        <location evidence="10">Cell membrane</location>
        <topology evidence="10">Lipid-anchor</topology>
        <orientation evidence="10">Cytoplasmic side</orientation>
    </subcellularLocation>
    <subcellularLocation>
        <location evidence="1">Endoplasmic reticulum membrane</location>
        <topology evidence="1">Single-pass membrane protein</topology>
    </subcellularLocation>
</comment>
<accession>A0ABQ7S5C8</accession>
<feature type="non-terminal residue" evidence="13">
    <location>
        <position position="419"/>
    </location>
</feature>
<keyword evidence="5 11" id="KW-1133">Transmembrane helix</keyword>
<comment type="function">
    <text evidence="8">Interacts with target proteins during their translocation into the lumen of the endoplasmic reticulum. Protects unfolded target proteins against degradation during ER stress. May facilitate glycosylation of target proteins after termination of ER stress. May modulate the use of N-glycosylation sites on target proteins.</text>
</comment>
<keyword evidence="10" id="KW-0449">Lipoprotein</keyword>
<evidence type="ECO:0000256" key="11">
    <source>
        <dbReference type="SAM" id="Phobius"/>
    </source>
</evidence>
<dbReference type="EMBL" id="JAIFTH010001250">
    <property type="protein sequence ID" value="KAG9508612.1"/>
    <property type="molecule type" value="Genomic_DNA"/>
</dbReference>
<evidence type="ECO:0000313" key="13">
    <source>
        <dbReference type="EMBL" id="KAG9508612.1"/>
    </source>
</evidence>
<dbReference type="InterPro" id="IPR045583">
    <property type="entry name" value="KPBA/B_C"/>
</dbReference>
<keyword evidence="10" id="KW-0636">Prenylation</keyword>
<gene>
    <name evidence="13" type="ORF">GZH46_02886</name>
</gene>
<feature type="transmembrane region" description="Helical" evidence="11">
    <location>
        <begin position="394"/>
        <end position="416"/>
    </location>
</feature>
<evidence type="ECO:0000256" key="5">
    <source>
        <dbReference type="ARBA" id="ARBA00022989"/>
    </source>
</evidence>
<evidence type="ECO:0000256" key="4">
    <source>
        <dbReference type="ARBA" id="ARBA00022824"/>
    </source>
</evidence>
<keyword evidence="7 10" id="KW-0119">Carbohydrate metabolism</keyword>
<dbReference type="InterPro" id="IPR008734">
    <property type="entry name" value="PHK_A/B_su"/>
</dbReference>
<organism evidence="13 14">
    <name type="scientific">Fragariocoptes setiger</name>
    <dbReference type="NCBI Taxonomy" id="1670756"/>
    <lineage>
        <taxon>Eukaryota</taxon>
        <taxon>Metazoa</taxon>
        <taxon>Ecdysozoa</taxon>
        <taxon>Arthropoda</taxon>
        <taxon>Chelicerata</taxon>
        <taxon>Arachnida</taxon>
        <taxon>Acari</taxon>
        <taxon>Acariformes</taxon>
        <taxon>Trombidiformes</taxon>
        <taxon>Prostigmata</taxon>
        <taxon>Eupodina</taxon>
        <taxon>Eriophyoidea</taxon>
        <taxon>Phytoptidae</taxon>
        <taxon>Fragariocoptes</taxon>
    </lineage>
</organism>
<reference evidence="13 14" key="1">
    <citation type="submission" date="2020-10" db="EMBL/GenBank/DDBJ databases">
        <authorList>
            <person name="Klimov P.B."/>
            <person name="Dyachkov S.M."/>
            <person name="Chetverikov P.E."/>
        </authorList>
    </citation>
    <scope>NUCLEOTIDE SEQUENCE [LARGE SCALE GENOMIC DNA]</scope>
    <source>
        <strain evidence="13">BMOC 18-1129-001#AD2665</strain>
        <tissue evidence="13">Entire mites</tissue>
    </source>
</reference>
<evidence type="ECO:0000256" key="1">
    <source>
        <dbReference type="ARBA" id="ARBA00004389"/>
    </source>
</evidence>
<keyword evidence="10" id="KW-1003">Cell membrane</keyword>
<dbReference type="Proteomes" id="UP000825002">
    <property type="component" value="Unassembled WGS sequence"/>
</dbReference>
<evidence type="ECO:0000313" key="14">
    <source>
        <dbReference type="Proteomes" id="UP000825002"/>
    </source>
</evidence>
<keyword evidence="14" id="KW-1185">Reference proteome</keyword>
<feature type="domain" description="Phosphorylase b kinase regulatory subunit alpha/beta C-terminal" evidence="12">
    <location>
        <begin position="77"/>
        <end position="285"/>
    </location>
</feature>
<evidence type="ECO:0000256" key="3">
    <source>
        <dbReference type="ARBA" id="ARBA00022692"/>
    </source>
</evidence>
<dbReference type="PANTHER" id="PTHR10749:SF7">
    <property type="entry name" value="PHOSPHORYLASE B KINASE REGULATORY SUBUNIT ALPHA-RELATED"/>
    <property type="match status" value="1"/>
</dbReference>
<name>A0ABQ7S5C8_9ACAR</name>
<comment type="similarity">
    <text evidence="10">Belongs to the phosphorylase b kinase regulatory chain family.</text>
</comment>
<evidence type="ECO:0000259" key="12">
    <source>
        <dbReference type="Pfam" id="PF19292"/>
    </source>
</evidence>
<keyword evidence="3 11" id="KW-0812">Transmembrane</keyword>